<protein>
    <recommendedName>
        <fullName evidence="2">Ribosomal silencing factor RsfS</fullName>
    </recommendedName>
</protein>
<keyword evidence="2" id="KW-0810">Translation regulation</keyword>
<keyword evidence="4" id="KW-1185">Reference proteome</keyword>
<dbReference type="GO" id="GO:0043023">
    <property type="term" value="F:ribosomal large subunit binding"/>
    <property type="evidence" value="ECO:0007669"/>
    <property type="project" value="TreeGrafter"/>
</dbReference>
<dbReference type="GO" id="GO:0005737">
    <property type="term" value="C:cytoplasm"/>
    <property type="evidence" value="ECO:0007669"/>
    <property type="project" value="UniProtKB-SubCell"/>
</dbReference>
<dbReference type="PANTHER" id="PTHR21043">
    <property type="entry name" value="IOJAP SUPERFAMILY ORTHOLOG"/>
    <property type="match status" value="1"/>
</dbReference>
<dbReference type="AlphaFoldDB" id="A0A0B7MJF1"/>
<dbReference type="RefSeq" id="WP_044664494.1">
    <property type="nucleotide sequence ID" value="NZ_CDRZ01000079.1"/>
</dbReference>
<comment type="function">
    <text evidence="2">Functions as a ribosomal silencing factor. Interacts with ribosomal protein uL14 (rplN), blocking formation of intersubunit bridge B8. Prevents association of the 30S and 50S ribosomal subunits and the formation of functional ribosomes, thus repressing translation.</text>
</comment>
<comment type="similarity">
    <text evidence="1 2">Belongs to the Iojap/RsfS family.</text>
</comment>
<dbReference type="NCBIfam" id="TIGR00090">
    <property type="entry name" value="rsfS_iojap_ybeB"/>
    <property type="match status" value="1"/>
</dbReference>
<dbReference type="PANTHER" id="PTHR21043:SF0">
    <property type="entry name" value="MITOCHONDRIAL ASSEMBLY OF RIBOSOMAL LARGE SUBUNIT PROTEIN 1"/>
    <property type="match status" value="1"/>
</dbReference>
<dbReference type="InterPro" id="IPR004394">
    <property type="entry name" value="Iojap/RsfS/C7orf30"/>
</dbReference>
<evidence type="ECO:0000256" key="2">
    <source>
        <dbReference type="HAMAP-Rule" id="MF_01477"/>
    </source>
</evidence>
<dbReference type="GO" id="GO:0017148">
    <property type="term" value="P:negative regulation of translation"/>
    <property type="evidence" value="ECO:0007669"/>
    <property type="project" value="UniProtKB-UniRule"/>
</dbReference>
<proteinExistence type="inferred from homology"/>
<sequence length="115" mass="12730">MDYGQERAISAAQAAARKKALDIVVLDLKGIFPVADYFVICSGRSTAQLAAIVREVEDELKKSSDGSYRREGSPESGWILLDNGDVVIHIFSEEARKFYDIEHLWGDGRAILVNS</sequence>
<name>A0A0B7MJF1_9FIRM</name>
<reference evidence="4" key="1">
    <citation type="submission" date="2015-01" db="EMBL/GenBank/DDBJ databases">
        <authorList>
            <person name="Manzoor Shahid"/>
            <person name="Zubair Saima"/>
        </authorList>
    </citation>
    <scope>NUCLEOTIDE SEQUENCE [LARGE SCALE GENOMIC DNA]</scope>
    <source>
        <strain evidence="4">Sp3</strain>
    </source>
</reference>
<dbReference type="GO" id="GO:0090071">
    <property type="term" value="P:negative regulation of ribosome biogenesis"/>
    <property type="evidence" value="ECO:0007669"/>
    <property type="project" value="UniProtKB-UniRule"/>
</dbReference>
<dbReference type="SUPFAM" id="SSF81301">
    <property type="entry name" value="Nucleotidyltransferase"/>
    <property type="match status" value="1"/>
</dbReference>
<dbReference type="EMBL" id="CDRZ01000079">
    <property type="protein sequence ID" value="CEO88303.1"/>
    <property type="molecule type" value="Genomic_DNA"/>
</dbReference>
<dbReference type="HAMAP" id="MF_01477">
    <property type="entry name" value="Iojap_RsfS"/>
    <property type="match status" value="1"/>
</dbReference>
<comment type="subunit">
    <text evidence="2">Interacts with ribosomal protein uL14 (rplN).</text>
</comment>
<comment type="subcellular location">
    <subcellularLocation>
        <location evidence="2">Cytoplasm</location>
    </subcellularLocation>
</comment>
<keyword evidence="2" id="KW-0963">Cytoplasm</keyword>
<dbReference type="Proteomes" id="UP000046155">
    <property type="component" value="Unassembled WGS sequence"/>
</dbReference>
<gene>
    <name evidence="2 3" type="primary">rsfS</name>
    <name evidence="3" type="ORF">SSCH_170037</name>
</gene>
<accession>A0A0B7MJF1</accession>
<evidence type="ECO:0000256" key="1">
    <source>
        <dbReference type="ARBA" id="ARBA00010574"/>
    </source>
</evidence>
<evidence type="ECO:0000313" key="4">
    <source>
        <dbReference type="Proteomes" id="UP000046155"/>
    </source>
</evidence>
<dbReference type="Pfam" id="PF02410">
    <property type="entry name" value="RsfS"/>
    <property type="match status" value="1"/>
</dbReference>
<dbReference type="InterPro" id="IPR043519">
    <property type="entry name" value="NT_sf"/>
</dbReference>
<organism evidence="3 4">
    <name type="scientific">Syntrophaceticus schinkii</name>
    <dbReference type="NCBI Taxonomy" id="499207"/>
    <lineage>
        <taxon>Bacteria</taxon>
        <taxon>Bacillati</taxon>
        <taxon>Bacillota</taxon>
        <taxon>Clostridia</taxon>
        <taxon>Thermoanaerobacterales</taxon>
        <taxon>Thermoanaerobacterales Family III. Incertae Sedis</taxon>
        <taxon>Syntrophaceticus</taxon>
    </lineage>
</organism>
<keyword evidence="2" id="KW-0678">Repressor</keyword>
<evidence type="ECO:0000313" key="3">
    <source>
        <dbReference type="EMBL" id="CEO88303.1"/>
    </source>
</evidence>
<dbReference type="OrthoDB" id="9793681at2"/>
<dbReference type="GO" id="GO:0042256">
    <property type="term" value="P:cytosolic ribosome assembly"/>
    <property type="evidence" value="ECO:0007669"/>
    <property type="project" value="UniProtKB-UniRule"/>
</dbReference>
<dbReference type="Gene3D" id="3.30.460.10">
    <property type="entry name" value="Beta Polymerase, domain 2"/>
    <property type="match status" value="1"/>
</dbReference>